<dbReference type="RefSeq" id="WP_169523788.1">
    <property type="nucleotide sequence ID" value="NZ_JAAMPT010000206.1"/>
</dbReference>
<dbReference type="Pfam" id="PF00535">
    <property type="entry name" value="Glycos_transf_2"/>
    <property type="match status" value="1"/>
</dbReference>
<gene>
    <name evidence="2" type="ORF">G6042_08010</name>
</gene>
<dbReference type="PANTHER" id="PTHR43685:SF2">
    <property type="entry name" value="GLYCOSYLTRANSFERASE 2-LIKE DOMAIN-CONTAINING PROTEIN"/>
    <property type="match status" value="1"/>
</dbReference>
<dbReference type="Proteomes" id="UP000767947">
    <property type="component" value="Unassembled WGS sequence"/>
</dbReference>
<keyword evidence="3" id="KW-1185">Reference proteome</keyword>
<dbReference type="Gene3D" id="3.90.550.10">
    <property type="entry name" value="Spore Coat Polysaccharide Biosynthesis Protein SpsA, Chain A"/>
    <property type="match status" value="1"/>
</dbReference>
<evidence type="ECO:0000313" key="3">
    <source>
        <dbReference type="Proteomes" id="UP000767947"/>
    </source>
</evidence>
<sequence length="312" mass="36219">MPFFSVIIPVYNKEKYAQAAVKSVLNQTFTDFELIIVNDCSTDNSRKEVSKIISEQIKTIEHLENKGLSASRNTGIKNATGNFIAFLDADDEWKPDFLATIKSLISTFPEAQLFATNYEELYADGIKVIHNQKLSKLGNDFLVDDFFELNLGKPIYFPGSLCVKKTVFDEIGYFDEKITYSEDIDFNIRTNLKFKLAYSTKALVTYTMFSENQITNSSVKNKVFPDLNQYEIYTENKFSLKKYLDFNRYIFARKFKAQNDLERFQKVTSEINFKNLNYKQKLLLRLPNSIVNLIFKTKSLFLKKGFMVSTYD</sequence>
<proteinExistence type="predicted"/>
<dbReference type="InterPro" id="IPR029044">
    <property type="entry name" value="Nucleotide-diphossugar_trans"/>
</dbReference>
<dbReference type="InterPro" id="IPR050834">
    <property type="entry name" value="Glycosyltransf_2"/>
</dbReference>
<name>A0ABX1QTM3_9FLAO</name>
<dbReference type="PANTHER" id="PTHR43685">
    <property type="entry name" value="GLYCOSYLTRANSFERASE"/>
    <property type="match status" value="1"/>
</dbReference>
<feature type="domain" description="Glycosyltransferase 2-like" evidence="1">
    <location>
        <begin position="5"/>
        <end position="122"/>
    </location>
</feature>
<evidence type="ECO:0000259" key="1">
    <source>
        <dbReference type="Pfam" id="PF00535"/>
    </source>
</evidence>
<dbReference type="InterPro" id="IPR001173">
    <property type="entry name" value="Glyco_trans_2-like"/>
</dbReference>
<reference evidence="2 3" key="1">
    <citation type="submission" date="2020-02" db="EMBL/GenBank/DDBJ databases">
        <title>Flavobacterium sp. genome.</title>
        <authorList>
            <person name="Jung H.S."/>
            <person name="Baek J.H."/>
            <person name="Jeon C.O."/>
        </authorList>
    </citation>
    <scope>NUCLEOTIDE SEQUENCE [LARGE SCALE GENOMIC DNA]</scope>
    <source>
        <strain evidence="2 3">SE-s27</strain>
    </source>
</reference>
<organism evidence="2 3">
    <name type="scientific">Flavobacterium solisilvae</name>
    <dbReference type="NCBI Taxonomy" id="1852019"/>
    <lineage>
        <taxon>Bacteria</taxon>
        <taxon>Pseudomonadati</taxon>
        <taxon>Bacteroidota</taxon>
        <taxon>Flavobacteriia</taxon>
        <taxon>Flavobacteriales</taxon>
        <taxon>Flavobacteriaceae</taxon>
        <taxon>Flavobacterium</taxon>
    </lineage>
</organism>
<dbReference type="EMBL" id="JAAMPT010000206">
    <property type="protein sequence ID" value="NMH25211.1"/>
    <property type="molecule type" value="Genomic_DNA"/>
</dbReference>
<dbReference type="SUPFAM" id="SSF53448">
    <property type="entry name" value="Nucleotide-diphospho-sugar transferases"/>
    <property type="match status" value="1"/>
</dbReference>
<accession>A0ABX1QTM3</accession>
<dbReference type="CDD" id="cd00761">
    <property type="entry name" value="Glyco_tranf_GTA_type"/>
    <property type="match status" value="1"/>
</dbReference>
<protein>
    <submittedName>
        <fullName evidence="2">Glycosyltransferase family 2 protein</fullName>
    </submittedName>
</protein>
<comment type="caution">
    <text evidence="2">The sequence shown here is derived from an EMBL/GenBank/DDBJ whole genome shotgun (WGS) entry which is preliminary data.</text>
</comment>
<evidence type="ECO:0000313" key="2">
    <source>
        <dbReference type="EMBL" id="NMH25211.1"/>
    </source>
</evidence>